<evidence type="ECO:0000256" key="1">
    <source>
        <dbReference type="SAM" id="MobiDB-lite"/>
    </source>
</evidence>
<feature type="region of interest" description="Disordered" evidence="1">
    <location>
        <begin position="287"/>
        <end position="318"/>
    </location>
</feature>
<keyword evidence="4" id="KW-1185">Reference proteome</keyword>
<evidence type="ECO:0000259" key="2">
    <source>
        <dbReference type="SMART" id="SM00974"/>
    </source>
</evidence>
<dbReference type="Proteomes" id="UP000091967">
    <property type="component" value="Unassembled WGS sequence"/>
</dbReference>
<dbReference type="InterPro" id="IPR018306">
    <property type="entry name" value="Phage_T5_Orf172_DNA-bd"/>
</dbReference>
<dbReference type="STRING" id="36050.A0A1B8ARH1"/>
<feature type="domain" description="Bacteriophage T5 Orf172 DNA-binding" evidence="2">
    <location>
        <begin position="388"/>
        <end position="480"/>
    </location>
</feature>
<feature type="compositionally biased region" description="Basic and acidic residues" evidence="1">
    <location>
        <begin position="17"/>
        <end position="26"/>
    </location>
</feature>
<feature type="compositionally biased region" description="Polar residues" evidence="1">
    <location>
        <begin position="307"/>
        <end position="318"/>
    </location>
</feature>
<dbReference type="EMBL" id="LYXU01000002">
    <property type="protein sequence ID" value="OBS23128.1"/>
    <property type="molecule type" value="Genomic_DNA"/>
</dbReference>
<dbReference type="Pfam" id="PF10544">
    <property type="entry name" value="T5orf172"/>
    <property type="match status" value="1"/>
</dbReference>
<gene>
    <name evidence="3" type="ORF">FPOA_03686</name>
</gene>
<comment type="caution">
    <text evidence="3">The sequence shown here is derived from an EMBL/GenBank/DDBJ whole genome shotgun (WGS) entry which is preliminary data.</text>
</comment>
<feature type="compositionally biased region" description="Basic and acidic residues" evidence="1">
    <location>
        <begin position="287"/>
        <end position="306"/>
    </location>
</feature>
<dbReference type="SMART" id="SM00974">
    <property type="entry name" value="T5orf172"/>
    <property type="match status" value="1"/>
</dbReference>
<evidence type="ECO:0000313" key="3">
    <source>
        <dbReference type="EMBL" id="OBS23128.1"/>
    </source>
</evidence>
<sequence length="819" mass="91734">MSPKNNEKDGKPTSLDDPTRPARSDLKSVPYLSPPSSPSKTKEVAGDEAQPVEVFSSHLLSPPSTPPRQSSILTIHEKKVEEVKIDAPKLRTLLGLTDRKCGAPGRKGYPCGQWSPVAKRPAAASQLESMITLTQSSVDLEAQLEKLVSLVHCKFHDVGLPKKNRIEAWTKEFPIGATSVTDPTILLEEQIKQLLALKSTQCLRVVDDQGSRCKENIGGLRVNHCALTIEEILTSKAYLNDSHLEGLLEVLERSMYCSQHTKETSLQKMASWKSGIAGYLVNLPTHGEPEENKGVSEDLNAHDQSEKSSTYATDSPVSENQSLPIFNFDQDLSAYWPAIHNTSPFEIVERNGRLTDSRSSYPLIERLINKSLVTPDLCHGYIYMYEVEGNPGFVKIGYTTRPVEDRLEKWKFDCNRAPKALYPIPPSTAKAVPHARRVEALCHAELDHRRIRIYCHGCLKQHLEWFEVSSTEAIGIIQKWSNWMITEPYKMGSIKMEVTARTERMDDFMDEISAASSRGLKVKMSLSTPSRADKSLLLSIVTGFHEYFSSPPPFIEGSNFTLPDALSIVPHPSNLGGLKIETFADMYKRVGEPLAKQYEVGTKSFRHQLAEPEAEVWMFGNIAAVLVGWSASIDDRENFVHTLHLCTLHRLQGQDSTTNPWRISGLIDMQHLPPEVSIPDIETGPLEEIVGLFETLLARIRTQDWEAISPMLLPGAGATISKDAQSPTTFMWPEWITKLQAEAESDFSPEKMIRNLETRRCMDLALIWAPFSLRLDGRQRGWGVIVVSFRQEGEQWLISGLQESSWRFRGVTLLHGSSS</sequence>
<dbReference type="InterPro" id="IPR053006">
    <property type="entry name" value="Meiosis_regulatory"/>
</dbReference>
<reference evidence="3 4" key="1">
    <citation type="submission" date="2016-06" db="EMBL/GenBank/DDBJ databases">
        <title>Living apart together: crosstalk between the core and supernumerary genomes in a fungal plant pathogen.</title>
        <authorList>
            <person name="Vanheule A."/>
            <person name="Audenaert K."/>
            <person name="Warris S."/>
            <person name="Van De Geest H."/>
            <person name="Schijlen E."/>
            <person name="Hofte M."/>
            <person name="De Saeger S."/>
            <person name="Haesaert G."/>
            <person name="Waalwijk C."/>
            <person name="Van Der Lee T."/>
        </authorList>
    </citation>
    <scope>NUCLEOTIDE SEQUENCE [LARGE SCALE GENOMIC DNA]</scope>
    <source>
        <strain evidence="3 4">2516</strain>
    </source>
</reference>
<evidence type="ECO:0000313" key="4">
    <source>
        <dbReference type="Proteomes" id="UP000091967"/>
    </source>
</evidence>
<proteinExistence type="predicted"/>
<name>A0A1B8ARH1_FUSPO</name>
<protein>
    <recommendedName>
        <fullName evidence="2">Bacteriophage T5 Orf172 DNA-binding domain-containing protein</fullName>
    </recommendedName>
</protein>
<dbReference type="AlphaFoldDB" id="A0A1B8ARH1"/>
<feature type="region of interest" description="Disordered" evidence="1">
    <location>
        <begin position="1"/>
        <end position="49"/>
    </location>
</feature>
<organism evidence="3 4">
    <name type="scientific">Fusarium poae</name>
    <dbReference type="NCBI Taxonomy" id="36050"/>
    <lineage>
        <taxon>Eukaryota</taxon>
        <taxon>Fungi</taxon>
        <taxon>Dikarya</taxon>
        <taxon>Ascomycota</taxon>
        <taxon>Pezizomycotina</taxon>
        <taxon>Sordariomycetes</taxon>
        <taxon>Hypocreomycetidae</taxon>
        <taxon>Hypocreales</taxon>
        <taxon>Nectriaceae</taxon>
        <taxon>Fusarium</taxon>
    </lineage>
</organism>
<accession>A0A1B8ARH1</accession>
<dbReference type="PANTHER" id="PTHR28094:SF1">
    <property type="entry name" value="MEIOTICALLY UP-REGULATED GENE 113 PROTEIN"/>
    <property type="match status" value="1"/>
</dbReference>
<feature type="compositionally biased region" description="Basic and acidic residues" evidence="1">
    <location>
        <begin position="1"/>
        <end position="11"/>
    </location>
</feature>
<dbReference type="PANTHER" id="PTHR28094">
    <property type="entry name" value="MEIOTICALLY UP-REGULATED GENE 113 PROTEIN"/>
    <property type="match status" value="1"/>
</dbReference>